<dbReference type="Proteomes" id="UP000326396">
    <property type="component" value="Linkage Group LG4"/>
</dbReference>
<organism evidence="1 2">
    <name type="scientific">Mikania micrantha</name>
    <name type="common">bitter vine</name>
    <dbReference type="NCBI Taxonomy" id="192012"/>
    <lineage>
        <taxon>Eukaryota</taxon>
        <taxon>Viridiplantae</taxon>
        <taxon>Streptophyta</taxon>
        <taxon>Embryophyta</taxon>
        <taxon>Tracheophyta</taxon>
        <taxon>Spermatophyta</taxon>
        <taxon>Magnoliopsida</taxon>
        <taxon>eudicotyledons</taxon>
        <taxon>Gunneridae</taxon>
        <taxon>Pentapetalae</taxon>
        <taxon>asterids</taxon>
        <taxon>campanulids</taxon>
        <taxon>Asterales</taxon>
        <taxon>Asteraceae</taxon>
        <taxon>Asteroideae</taxon>
        <taxon>Heliantheae alliance</taxon>
        <taxon>Eupatorieae</taxon>
        <taxon>Mikania</taxon>
    </lineage>
</organism>
<accession>A0A5N6N1Y8</accession>
<proteinExistence type="predicted"/>
<sequence>MAQNNTTNATDDVKPTILHYFLGCECAPAAKLAASGSRGDGPVFATSDMSPGGGGGPVSATSDLGFRFRQFLILVELWHRLSIGIRHNCLNHYQPTQSIRSCPSAMTMKHIFYGM</sequence>
<keyword evidence="2" id="KW-1185">Reference proteome</keyword>
<name>A0A5N6N1Y8_9ASTR</name>
<protein>
    <submittedName>
        <fullName evidence="1">Uncharacterized protein</fullName>
    </submittedName>
</protein>
<gene>
    <name evidence="1" type="ORF">E3N88_28253</name>
</gene>
<comment type="caution">
    <text evidence="1">The sequence shown here is derived from an EMBL/GenBank/DDBJ whole genome shotgun (WGS) entry which is preliminary data.</text>
</comment>
<evidence type="ECO:0000313" key="1">
    <source>
        <dbReference type="EMBL" id="KAD4179662.1"/>
    </source>
</evidence>
<dbReference type="AlphaFoldDB" id="A0A5N6N1Y8"/>
<dbReference type="EMBL" id="SZYD01000014">
    <property type="protein sequence ID" value="KAD4179662.1"/>
    <property type="molecule type" value="Genomic_DNA"/>
</dbReference>
<reference evidence="1 2" key="1">
    <citation type="submission" date="2019-05" db="EMBL/GenBank/DDBJ databases">
        <title>Mikania micrantha, genome provides insights into the molecular mechanism of rapid growth.</title>
        <authorList>
            <person name="Liu B."/>
        </authorList>
    </citation>
    <scope>NUCLEOTIDE SEQUENCE [LARGE SCALE GENOMIC DNA]</scope>
    <source>
        <strain evidence="1">NLD-2019</strain>
        <tissue evidence="1">Leaf</tissue>
    </source>
</reference>
<evidence type="ECO:0000313" key="2">
    <source>
        <dbReference type="Proteomes" id="UP000326396"/>
    </source>
</evidence>